<comment type="caution">
    <text evidence="1">The sequence shown here is derived from an EMBL/GenBank/DDBJ whole genome shotgun (WGS) entry which is preliminary data.</text>
</comment>
<dbReference type="Proteomes" id="UP000657177">
    <property type="component" value="Unassembled WGS sequence"/>
</dbReference>
<evidence type="ECO:0000313" key="2">
    <source>
        <dbReference type="Proteomes" id="UP000657177"/>
    </source>
</evidence>
<proteinExistence type="predicted"/>
<dbReference type="AlphaFoldDB" id="A0A8J6I2J5"/>
<gene>
    <name evidence="1" type="ORF">G5B42_09640</name>
</gene>
<dbReference type="EMBL" id="JAAKDE010000022">
    <property type="protein sequence ID" value="MBA2133793.1"/>
    <property type="molecule type" value="Genomic_DNA"/>
</dbReference>
<keyword evidence="2" id="KW-1185">Reference proteome</keyword>
<protein>
    <submittedName>
        <fullName evidence="1">IS5/IS1182 family transposase</fullName>
    </submittedName>
</protein>
<evidence type="ECO:0000313" key="1">
    <source>
        <dbReference type="EMBL" id="MBA2133793.1"/>
    </source>
</evidence>
<sequence>MYLKTERQLPLENFYLPFGGQLDPENRWVKLSKLIPWDVIEDKYAALFAKNNTGAPAKPVRMA</sequence>
<accession>A0A8J6I2J5</accession>
<reference evidence="1" key="1">
    <citation type="submission" date="2020-06" db="EMBL/GenBank/DDBJ databases">
        <title>Novel chitinolytic bacterium.</title>
        <authorList>
            <person name="Ungkulpasvich U."/>
            <person name="Kosugi A."/>
            <person name="Uke A."/>
        </authorList>
    </citation>
    <scope>NUCLEOTIDE SEQUENCE</scope>
    <source>
        <strain evidence="1">UUS1-1</strain>
    </source>
</reference>
<organism evidence="1 2">
    <name type="scientific">Capillibacterium thermochitinicola</name>
    <dbReference type="NCBI Taxonomy" id="2699427"/>
    <lineage>
        <taxon>Bacteria</taxon>
        <taxon>Bacillati</taxon>
        <taxon>Bacillota</taxon>
        <taxon>Capillibacterium</taxon>
    </lineage>
</organism>
<feature type="non-terminal residue" evidence="1">
    <location>
        <position position="63"/>
    </location>
</feature>
<name>A0A8J6I2J5_9FIRM</name>